<organism evidence="11 12">
    <name type="scientific">Alicyclobacillus cellulosilyticus</name>
    <dbReference type="NCBI Taxonomy" id="1003997"/>
    <lineage>
        <taxon>Bacteria</taxon>
        <taxon>Bacillati</taxon>
        <taxon>Bacillota</taxon>
        <taxon>Bacilli</taxon>
        <taxon>Bacillales</taxon>
        <taxon>Alicyclobacillaceae</taxon>
        <taxon>Alicyclobacillus</taxon>
    </lineage>
</organism>
<dbReference type="HAMAP" id="MF_00083">
    <property type="entry name" value="Pept_tRNA_hydro_bact"/>
    <property type="match status" value="1"/>
</dbReference>
<feature type="binding site" evidence="8">
    <location>
        <position position="14"/>
    </location>
    <ligand>
        <name>tRNA</name>
        <dbReference type="ChEBI" id="CHEBI:17843"/>
    </ligand>
</feature>
<comment type="function">
    <text evidence="8">Hydrolyzes ribosome-free peptidyl-tRNAs (with 1 or more amino acids incorporated), which drop off the ribosome during protein synthesis, or as a result of ribosome stalling.</text>
</comment>
<reference evidence="11" key="1">
    <citation type="journal article" date="2014" name="Int. J. Syst. Evol. Microbiol.">
        <title>Complete genome sequence of Corynebacterium casei LMG S-19264T (=DSM 44701T), isolated from a smear-ripened cheese.</title>
        <authorList>
            <consortium name="US DOE Joint Genome Institute (JGI-PGF)"/>
            <person name="Walter F."/>
            <person name="Albersmeier A."/>
            <person name="Kalinowski J."/>
            <person name="Ruckert C."/>
        </authorList>
    </citation>
    <scope>NUCLEOTIDE SEQUENCE</scope>
    <source>
        <strain evidence="11">JCM 18487</strain>
    </source>
</reference>
<evidence type="ECO:0000313" key="11">
    <source>
        <dbReference type="EMBL" id="GGJ08844.1"/>
    </source>
</evidence>
<keyword evidence="2 8" id="KW-0820">tRNA-binding</keyword>
<dbReference type="Gene3D" id="3.40.50.1470">
    <property type="entry name" value="Peptidyl-tRNA hydrolase"/>
    <property type="match status" value="1"/>
</dbReference>
<dbReference type="PANTHER" id="PTHR17224:SF1">
    <property type="entry name" value="PEPTIDYL-TRNA HYDROLASE"/>
    <property type="match status" value="1"/>
</dbReference>
<evidence type="ECO:0000256" key="10">
    <source>
        <dbReference type="RuleBase" id="RU004320"/>
    </source>
</evidence>
<evidence type="ECO:0000256" key="5">
    <source>
        <dbReference type="ARBA" id="ARBA00038063"/>
    </source>
</evidence>
<evidence type="ECO:0000256" key="7">
    <source>
        <dbReference type="ARBA" id="ARBA00050038"/>
    </source>
</evidence>
<dbReference type="EC" id="3.1.1.29" evidence="1 8"/>
<sequence>MKVIVGLGNPGPEYAQTRHNVGFWVVDRLADRWQAGAGKEKWRAWVAEVRCGAEKVLLVKPLTYMNQSGESVRAVINFYRDLDITRDLIVVYDDMDFAPGEIRLRQKGSAGGHNGMKSVIAHLGSEVFPRVRVGIGRPGPGADVVSYVLSPFPPQERLRVEAAAERAANAIEFAVQHTFELAMNRFNRPPEACGG</sequence>
<dbReference type="InterPro" id="IPR018171">
    <property type="entry name" value="Pept_tRNA_hydro_CS"/>
</dbReference>
<name>A0A917KF44_9BACL</name>
<dbReference type="Proteomes" id="UP000637695">
    <property type="component" value="Unassembled WGS sequence"/>
</dbReference>
<keyword evidence="3 8" id="KW-0378">Hydrolase</keyword>
<comment type="similarity">
    <text evidence="5 8 10">Belongs to the PTH family.</text>
</comment>
<evidence type="ECO:0000256" key="4">
    <source>
        <dbReference type="ARBA" id="ARBA00022884"/>
    </source>
</evidence>
<dbReference type="AlphaFoldDB" id="A0A917KF44"/>
<comment type="catalytic activity">
    <reaction evidence="6 8 9">
        <text>an N-acyl-L-alpha-aminoacyl-tRNA + H2O = an N-acyl-L-amino acid + a tRNA + H(+)</text>
        <dbReference type="Rhea" id="RHEA:54448"/>
        <dbReference type="Rhea" id="RHEA-COMP:10123"/>
        <dbReference type="Rhea" id="RHEA-COMP:13883"/>
        <dbReference type="ChEBI" id="CHEBI:15377"/>
        <dbReference type="ChEBI" id="CHEBI:15378"/>
        <dbReference type="ChEBI" id="CHEBI:59874"/>
        <dbReference type="ChEBI" id="CHEBI:78442"/>
        <dbReference type="ChEBI" id="CHEBI:138191"/>
        <dbReference type="EC" id="3.1.1.29"/>
    </reaction>
</comment>
<reference evidence="11" key="2">
    <citation type="submission" date="2020-09" db="EMBL/GenBank/DDBJ databases">
        <authorList>
            <person name="Sun Q."/>
            <person name="Ohkuma M."/>
        </authorList>
    </citation>
    <scope>NUCLEOTIDE SEQUENCE</scope>
    <source>
        <strain evidence="11">JCM 18487</strain>
    </source>
</reference>
<dbReference type="EMBL" id="BMOY01000027">
    <property type="protein sequence ID" value="GGJ08844.1"/>
    <property type="molecule type" value="Genomic_DNA"/>
</dbReference>
<evidence type="ECO:0000256" key="6">
    <source>
        <dbReference type="ARBA" id="ARBA00048707"/>
    </source>
</evidence>
<dbReference type="GO" id="GO:0072344">
    <property type="term" value="P:rescue of stalled ribosome"/>
    <property type="evidence" value="ECO:0007669"/>
    <property type="project" value="UniProtKB-UniRule"/>
</dbReference>
<dbReference type="InterPro" id="IPR036416">
    <property type="entry name" value="Pept_tRNA_hydro_sf"/>
</dbReference>
<dbReference type="InterPro" id="IPR001328">
    <property type="entry name" value="Pept_tRNA_hydro"/>
</dbReference>
<comment type="caution">
    <text evidence="11">The sequence shown here is derived from an EMBL/GenBank/DDBJ whole genome shotgun (WGS) entry which is preliminary data.</text>
</comment>
<dbReference type="SUPFAM" id="SSF53178">
    <property type="entry name" value="Peptidyl-tRNA hydrolase-like"/>
    <property type="match status" value="1"/>
</dbReference>
<keyword evidence="8" id="KW-0963">Cytoplasm</keyword>
<feature type="binding site" evidence="8">
    <location>
        <position position="66"/>
    </location>
    <ligand>
        <name>tRNA</name>
        <dbReference type="ChEBI" id="CHEBI:17843"/>
    </ligand>
</feature>
<evidence type="ECO:0000256" key="3">
    <source>
        <dbReference type="ARBA" id="ARBA00022801"/>
    </source>
</evidence>
<evidence type="ECO:0000256" key="2">
    <source>
        <dbReference type="ARBA" id="ARBA00022555"/>
    </source>
</evidence>
<feature type="active site" description="Proton acceptor" evidence="8">
    <location>
        <position position="19"/>
    </location>
</feature>
<evidence type="ECO:0000256" key="1">
    <source>
        <dbReference type="ARBA" id="ARBA00013260"/>
    </source>
</evidence>
<feature type="site" description="Discriminates between blocked and unblocked aminoacyl-tRNA" evidence="8">
    <location>
        <position position="9"/>
    </location>
</feature>
<feature type="site" description="Stabilizes the basic form of H active site to accept a proton" evidence="8">
    <location>
        <position position="93"/>
    </location>
</feature>
<feature type="binding site" evidence="8">
    <location>
        <position position="64"/>
    </location>
    <ligand>
        <name>tRNA</name>
        <dbReference type="ChEBI" id="CHEBI:17843"/>
    </ligand>
</feature>
<evidence type="ECO:0000256" key="9">
    <source>
        <dbReference type="RuleBase" id="RU000673"/>
    </source>
</evidence>
<dbReference type="PANTHER" id="PTHR17224">
    <property type="entry name" value="PEPTIDYL-TRNA HYDROLASE"/>
    <property type="match status" value="1"/>
</dbReference>
<dbReference type="GO" id="GO:0004045">
    <property type="term" value="F:peptidyl-tRNA hydrolase activity"/>
    <property type="evidence" value="ECO:0007669"/>
    <property type="project" value="UniProtKB-UniRule"/>
</dbReference>
<dbReference type="GO" id="GO:0000049">
    <property type="term" value="F:tRNA binding"/>
    <property type="evidence" value="ECO:0007669"/>
    <property type="project" value="UniProtKB-UniRule"/>
</dbReference>
<dbReference type="PROSITE" id="PS01196">
    <property type="entry name" value="PEPT_TRNA_HYDROL_2"/>
    <property type="match status" value="1"/>
</dbReference>
<dbReference type="FunFam" id="3.40.50.1470:FF:000001">
    <property type="entry name" value="Peptidyl-tRNA hydrolase"/>
    <property type="match status" value="1"/>
</dbReference>
<comment type="function">
    <text evidence="8">Catalyzes the release of premature peptidyl moieties from peptidyl-tRNA molecules trapped in stalled 50S ribosomal subunits, and thus maintains levels of free tRNAs and 50S ribosomes.</text>
</comment>
<dbReference type="NCBIfam" id="TIGR00447">
    <property type="entry name" value="pth"/>
    <property type="match status" value="1"/>
</dbReference>
<comment type="subunit">
    <text evidence="8">Monomer.</text>
</comment>
<dbReference type="PROSITE" id="PS01195">
    <property type="entry name" value="PEPT_TRNA_HYDROL_1"/>
    <property type="match status" value="1"/>
</dbReference>
<feature type="binding site" evidence="8">
    <location>
        <position position="114"/>
    </location>
    <ligand>
        <name>tRNA</name>
        <dbReference type="ChEBI" id="CHEBI:17843"/>
    </ligand>
</feature>
<accession>A0A917KF44</accession>
<dbReference type="RefSeq" id="WP_188882488.1">
    <property type="nucleotide sequence ID" value="NZ_BMOY01000027.1"/>
</dbReference>
<keyword evidence="4 8" id="KW-0694">RNA-binding</keyword>
<dbReference type="GO" id="GO:0005737">
    <property type="term" value="C:cytoplasm"/>
    <property type="evidence" value="ECO:0007669"/>
    <property type="project" value="UniProtKB-SubCell"/>
</dbReference>
<dbReference type="Pfam" id="PF01195">
    <property type="entry name" value="Pept_tRNA_hydro"/>
    <property type="match status" value="1"/>
</dbReference>
<dbReference type="CDD" id="cd00462">
    <property type="entry name" value="PTH"/>
    <property type="match status" value="1"/>
</dbReference>
<proteinExistence type="inferred from homology"/>
<keyword evidence="12" id="KW-1185">Reference proteome</keyword>
<gene>
    <name evidence="8 11" type="primary">pth</name>
    <name evidence="11" type="ORF">GCM10010885_17450</name>
</gene>
<comment type="subcellular location">
    <subcellularLocation>
        <location evidence="8">Cytoplasm</location>
    </subcellularLocation>
</comment>
<dbReference type="GO" id="GO:0006515">
    <property type="term" value="P:protein quality control for misfolded or incompletely synthesized proteins"/>
    <property type="evidence" value="ECO:0007669"/>
    <property type="project" value="UniProtKB-UniRule"/>
</dbReference>
<evidence type="ECO:0000256" key="8">
    <source>
        <dbReference type="HAMAP-Rule" id="MF_00083"/>
    </source>
</evidence>
<protein>
    <recommendedName>
        <fullName evidence="7 8">Peptidyl-tRNA hydrolase</fullName>
        <shortName evidence="8">Pth</shortName>
        <ecNumber evidence="1 8">3.1.1.29</ecNumber>
    </recommendedName>
</protein>
<evidence type="ECO:0000313" key="12">
    <source>
        <dbReference type="Proteomes" id="UP000637695"/>
    </source>
</evidence>